<evidence type="ECO:0000256" key="1">
    <source>
        <dbReference type="SAM" id="Phobius"/>
    </source>
</evidence>
<keyword evidence="3" id="KW-1185">Reference proteome</keyword>
<evidence type="ECO:0000313" key="3">
    <source>
        <dbReference type="Proteomes" id="UP000078541"/>
    </source>
</evidence>
<evidence type="ECO:0000313" key="2">
    <source>
        <dbReference type="EMBL" id="KYN34153.1"/>
    </source>
</evidence>
<keyword evidence="1" id="KW-1133">Transmembrane helix</keyword>
<dbReference type="EMBL" id="KQ981864">
    <property type="protein sequence ID" value="KYN34153.1"/>
    <property type="molecule type" value="Genomic_DNA"/>
</dbReference>
<feature type="transmembrane region" description="Helical" evidence="1">
    <location>
        <begin position="12"/>
        <end position="35"/>
    </location>
</feature>
<sequence>MKNRISNISDQFINLLWRAAYWIWETIELILIIIFDCLARLIELVLVMMRLIFQVICFVRDLCIDTMQTFANVFRGIVNVISNISCDDVEDFASACIVIALCTGANSHTKLFNMFGQHVTQSDNNNNPTARSHSQDACLCARKTGGRPKKRNNRRYRSTS</sequence>
<dbReference type="AlphaFoldDB" id="A0A195F101"/>
<dbReference type="Proteomes" id="UP000078541">
    <property type="component" value="Unassembled WGS sequence"/>
</dbReference>
<keyword evidence="1" id="KW-0472">Membrane</keyword>
<accession>A0A195F101</accession>
<keyword evidence="1" id="KW-0812">Transmembrane</keyword>
<reference evidence="2 3" key="1">
    <citation type="submission" date="2016-03" db="EMBL/GenBank/DDBJ databases">
        <title>Trachymyrmex septentrionalis WGS genome.</title>
        <authorList>
            <person name="Nygaard S."/>
            <person name="Hu H."/>
            <person name="Boomsma J."/>
            <person name="Zhang G."/>
        </authorList>
    </citation>
    <scope>NUCLEOTIDE SEQUENCE [LARGE SCALE GENOMIC DNA]</scope>
    <source>
        <strain evidence="2">Tsep2-gDNA-1</strain>
        <tissue evidence="2">Whole body</tissue>
    </source>
</reference>
<organism evidence="2 3">
    <name type="scientific">Trachymyrmex septentrionalis</name>
    <dbReference type="NCBI Taxonomy" id="34720"/>
    <lineage>
        <taxon>Eukaryota</taxon>
        <taxon>Metazoa</taxon>
        <taxon>Ecdysozoa</taxon>
        <taxon>Arthropoda</taxon>
        <taxon>Hexapoda</taxon>
        <taxon>Insecta</taxon>
        <taxon>Pterygota</taxon>
        <taxon>Neoptera</taxon>
        <taxon>Endopterygota</taxon>
        <taxon>Hymenoptera</taxon>
        <taxon>Apocrita</taxon>
        <taxon>Aculeata</taxon>
        <taxon>Formicoidea</taxon>
        <taxon>Formicidae</taxon>
        <taxon>Myrmicinae</taxon>
        <taxon>Trachymyrmex</taxon>
    </lineage>
</organism>
<gene>
    <name evidence="2" type="ORF">ALC56_11259</name>
</gene>
<protein>
    <submittedName>
        <fullName evidence="2">Uncharacterized protein</fullName>
    </submittedName>
</protein>
<name>A0A195F101_9HYME</name>
<proteinExistence type="predicted"/>